<evidence type="ECO:0000313" key="5">
    <source>
        <dbReference type="EMBL" id="EKC62550.1"/>
    </source>
</evidence>
<feature type="coiled-coil region" evidence="2">
    <location>
        <begin position="8"/>
        <end position="35"/>
    </location>
</feature>
<dbReference type="Gene3D" id="3.10.310.30">
    <property type="match status" value="1"/>
</dbReference>
<name>K1T858_9ZZZZ</name>
<reference evidence="5" key="1">
    <citation type="journal article" date="2013" name="Environ. Microbiol.">
        <title>Microbiota from the distal guts of lean and obese adolescents exhibit partial functional redundancy besides clear differences in community structure.</title>
        <authorList>
            <person name="Ferrer M."/>
            <person name="Ruiz A."/>
            <person name="Lanza F."/>
            <person name="Haange S.B."/>
            <person name="Oberbach A."/>
            <person name="Till H."/>
            <person name="Bargiela R."/>
            <person name="Campoy C."/>
            <person name="Segura M.T."/>
            <person name="Richter M."/>
            <person name="von Bergen M."/>
            <person name="Seifert J."/>
            <person name="Suarez A."/>
        </authorList>
    </citation>
    <scope>NUCLEOTIDE SEQUENCE</scope>
</reference>
<evidence type="ECO:0000256" key="1">
    <source>
        <dbReference type="ARBA" id="ARBA00022801"/>
    </source>
</evidence>
<comment type="caution">
    <text evidence="5">The sequence shown here is derived from an EMBL/GenBank/DDBJ whole genome shotgun (WGS) entry which is preliminary data.</text>
</comment>
<dbReference type="SUPFAM" id="SSF64182">
    <property type="entry name" value="DHH phosphoesterases"/>
    <property type="match status" value="1"/>
</dbReference>
<sequence length="286" mass="31944">MTAARLLLTDDENEAALFADELEELNTQRKKEENSIIQNISDSVNHNPDLLIERVLVLSGEGWHHGIIGIVASRILERFDKPCFIITREGEISRGSARSFGGFSIFGALQYCEDLLIKYGGHPGAGGFSIETSKIPEFTERLQKYAGDIFDFMPLPDITADKLILPSEITIDNVKGLKILEPFGEGSRQPVFAMGGTSVQEIVPLSKGLHTKLRLVCAGKRFDALLFRQSPNELFIKAGDRIDIMFTMEAQTFAGKESVSIILKDYRKSGLEQRKYFAAKDAYEKY</sequence>
<accession>K1T858</accession>
<evidence type="ECO:0000259" key="3">
    <source>
        <dbReference type="Pfam" id="PF02272"/>
    </source>
</evidence>
<dbReference type="InterPro" id="IPR051673">
    <property type="entry name" value="SSDNA_exonuclease_RecJ"/>
</dbReference>
<dbReference type="InterPro" id="IPR003156">
    <property type="entry name" value="DHHA1_dom"/>
</dbReference>
<feature type="non-terminal residue" evidence="5">
    <location>
        <position position="286"/>
    </location>
</feature>
<evidence type="ECO:0000256" key="2">
    <source>
        <dbReference type="SAM" id="Coils"/>
    </source>
</evidence>
<gene>
    <name evidence="5" type="ORF">LEA_11786</name>
</gene>
<keyword evidence="2" id="KW-0175">Coiled coil</keyword>
<keyword evidence="5" id="KW-0269">Exonuclease</keyword>
<dbReference type="PANTHER" id="PTHR30255:SF2">
    <property type="entry name" value="SINGLE-STRANDED-DNA-SPECIFIC EXONUCLEASE RECJ"/>
    <property type="match status" value="1"/>
</dbReference>
<proteinExistence type="predicted"/>
<dbReference type="EMBL" id="AJWY01007953">
    <property type="protein sequence ID" value="EKC62550.1"/>
    <property type="molecule type" value="Genomic_DNA"/>
</dbReference>
<dbReference type="GO" id="GO:0004527">
    <property type="term" value="F:exonuclease activity"/>
    <property type="evidence" value="ECO:0007669"/>
    <property type="project" value="UniProtKB-KW"/>
</dbReference>
<dbReference type="GO" id="GO:0003676">
    <property type="term" value="F:nucleic acid binding"/>
    <property type="evidence" value="ECO:0007669"/>
    <property type="project" value="InterPro"/>
</dbReference>
<dbReference type="AlphaFoldDB" id="K1T858"/>
<feature type="domain" description="RecJ OB" evidence="4">
    <location>
        <begin position="162"/>
        <end position="265"/>
    </location>
</feature>
<dbReference type="InterPro" id="IPR041122">
    <property type="entry name" value="RecJ_OB"/>
</dbReference>
<dbReference type="PANTHER" id="PTHR30255">
    <property type="entry name" value="SINGLE-STRANDED-DNA-SPECIFIC EXONUCLEASE RECJ"/>
    <property type="match status" value="1"/>
</dbReference>
<keyword evidence="5" id="KW-0540">Nuclease</keyword>
<organism evidence="5">
    <name type="scientific">human gut metagenome</name>
    <dbReference type="NCBI Taxonomy" id="408170"/>
    <lineage>
        <taxon>unclassified sequences</taxon>
        <taxon>metagenomes</taxon>
        <taxon>organismal metagenomes</taxon>
    </lineage>
</organism>
<dbReference type="Pfam" id="PF02272">
    <property type="entry name" value="DHHA1"/>
    <property type="match status" value="1"/>
</dbReference>
<dbReference type="Pfam" id="PF17768">
    <property type="entry name" value="RecJ_OB"/>
    <property type="match status" value="1"/>
</dbReference>
<keyword evidence="1" id="KW-0378">Hydrolase</keyword>
<feature type="domain" description="DHHA1" evidence="3">
    <location>
        <begin position="54"/>
        <end position="146"/>
    </location>
</feature>
<protein>
    <submittedName>
        <fullName evidence="5">Single-stranded-DNA-specific exonuclease RecJ</fullName>
    </submittedName>
</protein>
<evidence type="ECO:0000259" key="4">
    <source>
        <dbReference type="Pfam" id="PF17768"/>
    </source>
</evidence>
<dbReference type="InterPro" id="IPR038763">
    <property type="entry name" value="DHH_sf"/>
</dbReference>